<protein>
    <submittedName>
        <fullName evidence="2">Lmo0937 family membrane protein</fullName>
    </submittedName>
</protein>
<gene>
    <name evidence="2" type="ORF">E2636_01980</name>
</gene>
<proteinExistence type="predicted"/>
<dbReference type="RefSeq" id="WP_017381626.1">
    <property type="nucleotide sequence ID" value="NZ_CP038015.1"/>
</dbReference>
<dbReference type="Pfam" id="PF18919">
    <property type="entry name" value="DUF5670"/>
    <property type="match status" value="1"/>
</dbReference>
<evidence type="ECO:0000256" key="1">
    <source>
        <dbReference type="SAM" id="Phobius"/>
    </source>
</evidence>
<feature type="transmembrane region" description="Helical" evidence="1">
    <location>
        <begin position="28"/>
        <end position="46"/>
    </location>
</feature>
<dbReference type="Proteomes" id="UP000294292">
    <property type="component" value="Chromosome"/>
</dbReference>
<reference evidence="2 3" key="1">
    <citation type="submission" date="2019-03" db="EMBL/GenBank/DDBJ databases">
        <title>Complete genome sequence of Paenisporosarcina antarctica CGMCC 1.6503T.</title>
        <authorList>
            <person name="Rong J.-C."/>
            <person name="Chi N.-Y."/>
            <person name="Zhang Q.-F."/>
        </authorList>
    </citation>
    <scope>NUCLEOTIDE SEQUENCE [LARGE SCALE GENOMIC DNA]</scope>
    <source>
        <strain evidence="2 3">CGMCC 1.6503</strain>
    </source>
</reference>
<dbReference type="InterPro" id="IPR043727">
    <property type="entry name" value="Lmo0937-like"/>
</dbReference>
<keyword evidence="1" id="KW-1133">Transmembrane helix</keyword>
<keyword evidence="3" id="KW-1185">Reference proteome</keyword>
<dbReference type="NCBIfam" id="NF033488">
    <property type="entry name" value="lmo0937_fam_TM"/>
    <property type="match status" value="1"/>
</dbReference>
<evidence type="ECO:0000313" key="3">
    <source>
        <dbReference type="Proteomes" id="UP000294292"/>
    </source>
</evidence>
<name>A0A4P6ZUY1_9BACL</name>
<sequence>MGRILWMIIVVLIVIWVLGLVLKIGGGLIHLILLIAGIVLIVQLISGKRKL</sequence>
<dbReference type="KEGG" id="panc:E2636_01980"/>
<feature type="transmembrane region" description="Helical" evidence="1">
    <location>
        <begin position="5"/>
        <end position="22"/>
    </location>
</feature>
<organism evidence="2 3">
    <name type="scientific">Paenisporosarcina antarctica</name>
    <dbReference type="NCBI Taxonomy" id="417367"/>
    <lineage>
        <taxon>Bacteria</taxon>
        <taxon>Bacillati</taxon>
        <taxon>Bacillota</taxon>
        <taxon>Bacilli</taxon>
        <taxon>Bacillales</taxon>
        <taxon>Caryophanaceae</taxon>
        <taxon>Paenisporosarcina</taxon>
    </lineage>
</organism>
<evidence type="ECO:0000313" key="2">
    <source>
        <dbReference type="EMBL" id="QBP40003.1"/>
    </source>
</evidence>
<dbReference type="EMBL" id="CP038015">
    <property type="protein sequence ID" value="QBP40003.1"/>
    <property type="molecule type" value="Genomic_DNA"/>
</dbReference>
<keyword evidence="1" id="KW-0812">Transmembrane</keyword>
<dbReference type="AlphaFoldDB" id="A0A4P6ZUY1"/>
<accession>A0A4P6ZUY1</accession>
<keyword evidence="1" id="KW-0472">Membrane</keyword>